<dbReference type="GO" id="GO:0000917">
    <property type="term" value="P:division septum assembly"/>
    <property type="evidence" value="ECO:0007669"/>
    <property type="project" value="UniProtKB-KW"/>
</dbReference>
<keyword evidence="2 5" id="KW-0717">Septation</keyword>
<dbReference type="GO" id="GO:0005737">
    <property type="term" value="C:cytoplasm"/>
    <property type="evidence" value="ECO:0007669"/>
    <property type="project" value="UniProtKB-SubCell"/>
</dbReference>
<organism evidence="7 8">
    <name type="scientific">Geodermatophilus obscurus</name>
    <dbReference type="NCBI Taxonomy" id="1861"/>
    <lineage>
        <taxon>Bacteria</taxon>
        <taxon>Bacillati</taxon>
        <taxon>Actinomycetota</taxon>
        <taxon>Actinomycetes</taxon>
        <taxon>Geodermatophilales</taxon>
        <taxon>Geodermatophilaceae</taxon>
        <taxon>Geodermatophilus</taxon>
    </lineage>
</organism>
<protein>
    <recommendedName>
        <fullName evidence="5">Cell division protein SepF</fullName>
    </recommendedName>
</protein>
<evidence type="ECO:0000256" key="5">
    <source>
        <dbReference type="HAMAP-Rule" id="MF_01197"/>
    </source>
</evidence>
<keyword evidence="8" id="KW-1185">Reference proteome</keyword>
<sequence length="315" mass="33198">MAGAMRKMGIYLGLVEDDDARAYDRYDARQADHHDRYDDGRYDERYDEGRYDDHRADPRGGRYDDRYAERHPADRHSAEVRGEGGYGGYDSLAGDPGYDDRYADRRYDGERFDDRGGREDGPADAEPALPRRAGATRLGLATPVSSPAPVAAAGESRVSAPSGNAGPRLGSVGGTIGGSAGSGPAGGTIGGTVGGSVGGPAAAGLAAREAVAAAEPAPAPAPQPYRITTLSPKTYNEARAIGEAFRDGSPVIMNLTELDHADARRLVDFAAGLIFGLRGNIEPVTAKVFLLSPRDVDVTAEDKARIREGGFFAKS</sequence>
<feature type="compositionally biased region" description="Basic and acidic residues" evidence="6">
    <location>
        <begin position="98"/>
        <end position="121"/>
    </location>
</feature>
<dbReference type="PANTHER" id="PTHR35798:SF1">
    <property type="entry name" value="CELL DIVISION PROTEIN SEPF"/>
    <property type="match status" value="1"/>
</dbReference>
<dbReference type="InterPro" id="IPR023052">
    <property type="entry name" value="Cell_div_SepF"/>
</dbReference>
<dbReference type="PANTHER" id="PTHR35798">
    <property type="entry name" value="CELL DIVISION PROTEIN SEPF"/>
    <property type="match status" value="1"/>
</dbReference>
<evidence type="ECO:0000256" key="2">
    <source>
        <dbReference type="ARBA" id="ARBA00023210"/>
    </source>
</evidence>
<reference evidence="8" key="1">
    <citation type="submission" date="2016-10" db="EMBL/GenBank/DDBJ databases">
        <authorList>
            <person name="Varghese N."/>
            <person name="Submissions S."/>
        </authorList>
    </citation>
    <scope>NUCLEOTIDE SEQUENCE [LARGE SCALE GENOMIC DNA]</scope>
    <source>
        <strain evidence="8">DSM 43161</strain>
    </source>
</reference>
<evidence type="ECO:0000256" key="4">
    <source>
        <dbReference type="ARBA" id="ARBA00044936"/>
    </source>
</evidence>
<comment type="subcellular location">
    <subcellularLocation>
        <location evidence="5">Cytoplasm</location>
    </subcellularLocation>
    <text evidence="5">Localizes to the division site, in a FtsZ-dependent manner.</text>
</comment>
<name>A0A1I5FYG3_9ACTN</name>
<dbReference type="Gene3D" id="3.30.110.150">
    <property type="entry name" value="SepF-like protein"/>
    <property type="match status" value="1"/>
</dbReference>
<keyword evidence="5" id="KW-0963">Cytoplasm</keyword>
<feature type="compositionally biased region" description="Basic and acidic residues" evidence="6">
    <location>
        <begin position="26"/>
        <end position="82"/>
    </location>
</feature>
<dbReference type="RefSeq" id="WP_075013848.1">
    <property type="nucleotide sequence ID" value="NZ_FOWE01000005.1"/>
</dbReference>
<evidence type="ECO:0000256" key="6">
    <source>
        <dbReference type="SAM" id="MobiDB-lite"/>
    </source>
</evidence>
<evidence type="ECO:0000256" key="3">
    <source>
        <dbReference type="ARBA" id="ARBA00023306"/>
    </source>
</evidence>
<evidence type="ECO:0000313" key="7">
    <source>
        <dbReference type="EMBL" id="SFO28792.1"/>
    </source>
</evidence>
<accession>A0A1I5FYG3</accession>
<dbReference type="InterPro" id="IPR038594">
    <property type="entry name" value="SepF-like_sf"/>
</dbReference>
<dbReference type="AlphaFoldDB" id="A0A1I5FYG3"/>
<comment type="function">
    <text evidence="4 5">Cell division protein that is part of the divisome complex and is recruited early to the Z-ring. Probably stimulates Z-ring formation, perhaps through the cross-linking of FtsZ protofilaments. Its function overlaps with FtsA.</text>
</comment>
<proteinExistence type="inferred from homology"/>
<dbReference type="EMBL" id="FOWE01000005">
    <property type="protein sequence ID" value="SFO28792.1"/>
    <property type="molecule type" value="Genomic_DNA"/>
</dbReference>
<comment type="similarity">
    <text evidence="5">Belongs to the SepF family.</text>
</comment>
<dbReference type="HAMAP" id="MF_01197">
    <property type="entry name" value="SepF"/>
    <property type="match status" value="1"/>
</dbReference>
<evidence type="ECO:0000313" key="8">
    <source>
        <dbReference type="Proteomes" id="UP000183642"/>
    </source>
</evidence>
<keyword evidence="3 5" id="KW-0131">Cell cycle</keyword>
<feature type="region of interest" description="Disordered" evidence="6">
    <location>
        <begin position="26"/>
        <end position="179"/>
    </location>
</feature>
<dbReference type="InterPro" id="IPR007561">
    <property type="entry name" value="Cell_div_SepF/SepF-rel"/>
</dbReference>
<dbReference type="GO" id="GO:0043093">
    <property type="term" value="P:FtsZ-dependent cytokinesis"/>
    <property type="evidence" value="ECO:0007669"/>
    <property type="project" value="UniProtKB-UniRule"/>
</dbReference>
<evidence type="ECO:0000256" key="1">
    <source>
        <dbReference type="ARBA" id="ARBA00022618"/>
    </source>
</evidence>
<comment type="subunit">
    <text evidence="5">Homodimer. Interacts with FtsZ.</text>
</comment>
<feature type="compositionally biased region" description="Low complexity" evidence="6">
    <location>
        <begin position="143"/>
        <end position="153"/>
    </location>
</feature>
<dbReference type="Proteomes" id="UP000183642">
    <property type="component" value="Unassembled WGS sequence"/>
</dbReference>
<gene>
    <name evidence="5" type="primary">sepF</name>
    <name evidence="7" type="ORF">SAMN05660359_02525</name>
</gene>
<dbReference type="OrthoDB" id="3731101at2"/>
<dbReference type="Pfam" id="PF04472">
    <property type="entry name" value="SepF"/>
    <property type="match status" value="1"/>
</dbReference>
<keyword evidence="1 5" id="KW-0132">Cell division</keyword>